<feature type="compositionally biased region" description="Polar residues" evidence="8">
    <location>
        <begin position="14"/>
        <end position="23"/>
    </location>
</feature>
<dbReference type="InterPro" id="IPR051615">
    <property type="entry name" value="Transcr_Regulatory_Elem"/>
</dbReference>
<keyword evidence="2" id="KW-0479">Metal-binding</keyword>
<keyword evidence="5" id="KW-0238">DNA-binding</keyword>
<sequence>MGRGGAGKDEDLHSSGSPGQNEPKTSKRRCVQSACVPCRKRKSKCDGGTPMCATCMAVYKTECFYDAESESRRNKTTAQKRDNTAVAERGENAEFIINSIRNLPESEVHELIQHIRKDSHLDLAALAESWRKVVTFPSNPVSGQSSLEEDLSVLLGKPAMTQTGVSRHFGHTSSLGLVAEDENYTRSRATPLKGPQQDTWTTVTSDLNFIKRLFELYFKWSHSFHVIFSRECFYKDFQYGRQKYCSPLLVNAICAYACHFSDEPMARTIPDDPRTAGDHFFAEARRLLFEDETPSLTTTQALCVMALREPSAGRDSSGFMYMGRCMRMAVELGLHLNYSSPPDLGLTPSEIEVRKVTFWGCFVVDTTWSVCIGRISQLPRAAITLDKPILDEPAPDNTHQTFHKTPRNIPGTITTRMFLQEFSTLSELVNDNVYMFFAPRERFTSARLLDCYSKYLKWYRALPLPLRVLDNPDAPAPPHIMTLHMYYHTIQVHLFRPLLKVEPIRGELSPKDMCVENANRVADLLRNYREHYDLRCGPLILTHILLSVCIVHLLFSRSHQTSAGNLVEGLQALEDLSICHYFGGRSFKIIYTLSQTWGLPFPETILKNTKLIPRQNTPVTSPPVGNALAVPMSPYTAEQPPNGYSTAPAGNTVRRESSSIFASDQASPSLPSSSSAPLGNSLIVTHTSSSVMSPAMSSVSTAAPASGSETTDGMFWSPMHWMGVPHQPNETNAMALHNMLGHVDGYDFTRDGFRLSDGWAQKHLGLNGNGATSSMAASGPTYDTWWGNGADGHGG</sequence>
<dbReference type="SUPFAM" id="SSF57701">
    <property type="entry name" value="Zn2/Cys6 DNA-binding domain"/>
    <property type="match status" value="1"/>
</dbReference>
<evidence type="ECO:0000256" key="3">
    <source>
        <dbReference type="ARBA" id="ARBA00022833"/>
    </source>
</evidence>
<dbReference type="GO" id="GO:0006351">
    <property type="term" value="P:DNA-templated transcription"/>
    <property type="evidence" value="ECO:0007669"/>
    <property type="project" value="InterPro"/>
</dbReference>
<dbReference type="SMART" id="SM00906">
    <property type="entry name" value="Fungal_trans"/>
    <property type="match status" value="1"/>
</dbReference>
<evidence type="ECO:0000256" key="6">
    <source>
        <dbReference type="ARBA" id="ARBA00023163"/>
    </source>
</evidence>
<dbReference type="Pfam" id="PF04082">
    <property type="entry name" value="Fungal_trans"/>
    <property type="match status" value="1"/>
</dbReference>
<keyword evidence="7" id="KW-0539">Nucleus</keyword>
<feature type="compositionally biased region" description="Low complexity" evidence="8">
    <location>
        <begin position="662"/>
        <end position="676"/>
    </location>
</feature>
<dbReference type="PANTHER" id="PTHR31313:SF81">
    <property type="entry name" value="TY1 ENHANCER ACTIVATOR"/>
    <property type="match status" value="1"/>
</dbReference>
<evidence type="ECO:0000256" key="1">
    <source>
        <dbReference type="ARBA" id="ARBA00004123"/>
    </source>
</evidence>
<dbReference type="PROSITE" id="PS50048">
    <property type="entry name" value="ZN2_CY6_FUNGAL_2"/>
    <property type="match status" value="1"/>
</dbReference>
<evidence type="ECO:0000313" key="10">
    <source>
        <dbReference type="EMBL" id="KAF2184347.1"/>
    </source>
</evidence>
<dbReference type="PROSITE" id="PS00463">
    <property type="entry name" value="ZN2_CY6_FUNGAL_1"/>
    <property type="match status" value="1"/>
</dbReference>
<dbReference type="GO" id="GO:0000981">
    <property type="term" value="F:DNA-binding transcription factor activity, RNA polymerase II-specific"/>
    <property type="evidence" value="ECO:0007669"/>
    <property type="project" value="InterPro"/>
</dbReference>
<dbReference type="CDD" id="cd00067">
    <property type="entry name" value="GAL4"/>
    <property type="match status" value="1"/>
</dbReference>
<dbReference type="GO" id="GO:0008270">
    <property type="term" value="F:zinc ion binding"/>
    <property type="evidence" value="ECO:0007669"/>
    <property type="project" value="InterPro"/>
</dbReference>
<feature type="region of interest" description="Disordered" evidence="8">
    <location>
        <begin position="635"/>
        <end position="676"/>
    </location>
</feature>
<proteinExistence type="predicted"/>
<accession>A0A6A6DXD8</accession>
<feature type="domain" description="Zn(2)-C6 fungal-type" evidence="9">
    <location>
        <begin position="34"/>
        <end position="65"/>
    </location>
</feature>
<dbReference type="Proteomes" id="UP000800200">
    <property type="component" value="Unassembled WGS sequence"/>
</dbReference>
<evidence type="ECO:0000256" key="7">
    <source>
        <dbReference type="ARBA" id="ARBA00023242"/>
    </source>
</evidence>
<dbReference type="GO" id="GO:0003677">
    <property type="term" value="F:DNA binding"/>
    <property type="evidence" value="ECO:0007669"/>
    <property type="project" value="UniProtKB-KW"/>
</dbReference>
<dbReference type="GO" id="GO:0005634">
    <property type="term" value="C:nucleus"/>
    <property type="evidence" value="ECO:0007669"/>
    <property type="project" value="UniProtKB-SubCell"/>
</dbReference>
<evidence type="ECO:0000256" key="2">
    <source>
        <dbReference type="ARBA" id="ARBA00022723"/>
    </source>
</evidence>
<dbReference type="InterPro" id="IPR036864">
    <property type="entry name" value="Zn2-C6_fun-type_DNA-bd_sf"/>
</dbReference>
<name>A0A6A6DXD8_9PEZI</name>
<organism evidence="10 11">
    <name type="scientific">Zopfia rhizophila CBS 207.26</name>
    <dbReference type="NCBI Taxonomy" id="1314779"/>
    <lineage>
        <taxon>Eukaryota</taxon>
        <taxon>Fungi</taxon>
        <taxon>Dikarya</taxon>
        <taxon>Ascomycota</taxon>
        <taxon>Pezizomycotina</taxon>
        <taxon>Dothideomycetes</taxon>
        <taxon>Dothideomycetes incertae sedis</taxon>
        <taxon>Zopfiaceae</taxon>
        <taxon>Zopfia</taxon>
    </lineage>
</organism>
<dbReference type="SMART" id="SM00066">
    <property type="entry name" value="GAL4"/>
    <property type="match status" value="1"/>
</dbReference>
<dbReference type="Gene3D" id="4.10.240.10">
    <property type="entry name" value="Zn(2)-C6 fungal-type DNA-binding domain"/>
    <property type="match status" value="1"/>
</dbReference>
<evidence type="ECO:0000259" key="9">
    <source>
        <dbReference type="PROSITE" id="PS50048"/>
    </source>
</evidence>
<dbReference type="EMBL" id="ML994638">
    <property type="protein sequence ID" value="KAF2184347.1"/>
    <property type="molecule type" value="Genomic_DNA"/>
</dbReference>
<dbReference type="PANTHER" id="PTHR31313">
    <property type="entry name" value="TY1 ENHANCER ACTIVATOR"/>
    <property type="match status" value="1"/>
</dbReference>
<keyword evidence="4" id="KW-0805">Transcription regulation</keyword>
<gene>
    <name evidence="10" type="ORF">K469DRAFT_181613</name>
</gene>
<reference evidence="10" key="1">
    <citation type="journal article" date="2020" name="Stud. Mycol.">
        <title>101 Dothideomycetes genomes: a test case for predicting lifestyles and emergence of pathogens.</title>
        <authorList>
            <person name="Haridas S."/>
            <person name="Albert R."/>
            <person name="Binder M."/>
            <person name="Bloem J."/>
            <person name="Labutti K."/>
            <person name="Salamov A."/>
            <person name="Andreopoulos B."/>
            <person name="Baker S."/>
            <person name="Barry K."/>
            <person name="Bills G."/>
            <person name="Bluhm B."/>
            <person name="Cannon C."/>
            <person name="Castanera R."/>
            <person name="Culley D."/>
            <person name="Daum C."/>
            <person name="Ezra D."/>
            <person name="Gonzalez J."/>
            <person name="Henrissat B."/>
            <person name="Kuo A."/>
            <person name="Liang C."/>
            <person name="Lipzen A."/>
            <person name="Lutzoni F."/>
            <person name="Magnuson J."/>
            <person name="Mondo S."/>
            <person name="Nolan M."/>
            <person name="Ohm R."/>
            <person name="Pangilinan J."/>
            <person name="Park H.-J."/>
            <person name="Ramirez L."/>
            <person name="Alfaro M."/>
            <person name="Sun H."/>
            <person name="Tritt A."/>
            <person name="Yoshinaga Y."/>
            <person name="Zwiers L.-H."/>
            <person name="Turgeon B."/>
            <person name="Goodwin S."/>
            <person name="Spatafora J."/>
            <person name="Crous P."/>
            <person name="Grigoriev I."/>
        </authorList>
    </citation>
    <scope>NUCLEOTIDE SEQUENCE</scope>
    <source>
        <strain evidence="10">CBS 207.26</strain>
    </source>
</reference>
<keyword evidence="3" id="KW-0862">Zinc</keyword>
<dbReference type="InterPro" id="IPR001138">
    <property type="entry name" value="Zn2Cys6_DnaBD"/>
</dbReference>
<dbReference type="AlphaFoldDB" id="A0A6A6DXD8"/>
<dbReference type="OrthoDB" id="2162761at2759"/>
<feature type="region of interest" description="Disordered" evidence="8">
    <location>
        <begin position="1"/>
        <end position="26"/>
    </location>
</feature>
<comment type="subcellular location">
    <subcellularLocation>
        <location evidence="1">Nucleus</location>
    </subcellularLocation>
</comment>
<evidence type="ECO:0000256" key="4">
    <source>
        <dbReference type="ARBA" id="ARBA00023015"/>
    </source>
</evidence>
<evidence type="ECO:0000256" key="8">
    <source>
        <dbReference type="SAM" id="MobiDB-lite"/>
    </source>
</evidence>
<dbReference type="CDD" id="cd12148">
    <property type="entry name" value="fungal_TF_MHR"/>
    <property type="match status" value="1"/>
</dbReference>
<keyword evidence="6" id="KW-0804">Transcription</keyword>
<dbReference type="InterPro" id="IPR007219">
    <property type="entry name" value="XnlR_reg_dom"/>
</dbReference>
<dbReference type="Pfam" id="PF00172">
    <property type="entry name" value="Zn_clus"/>
    <property type="match status" value="1"/>
</dbReference>
<keyword evidence="11" id="KW-1185">Reference proteome</keyword>
<evidence type="ECO:0000313" key="11">
    <source>
        <dbReference type="Proteomes" id="UP000800200"/>
    </source>
</evidence>
<feature type="compositionally biased region" description="Basic and acidic residues" evidence="8">
    <location>
        <begin position="1"/>
        <end position="13"/>
    </location>
</feature>
<protein>
    <recommendedName>
        <fullName evidence="9">Zn(2)-C6 fungal-type domain-containing protein</fullName>
    </recommendedName>
</protein>
<evidence type="ECO:0000256" key="5">
    <source>
        <dbReference type="ARBA" id="ARBA00023125"/>
    </source>
</evidence>